<keyword evidence="3" id="KW-1185">Reference proteome</keyword>
<dbReference type="EMBL" id="CAXAMN010005670">
    <property type="protein sequence ID" value="CAK9014943.1"/>
    <property type="molecule type" value="Genomic_DNA"/>
</dbReference>
<gene>
    <name evidence="2" type="ORF">CCMP2556_LOCUS11914</name>
</gene>
<evidence type="ECO:0000256" key="1">
    <source>
        <dbReference type="SAM" id="MobiDB-lite"/>
    </source>
</evidence>
<evidence type="ECO:0000313" key="2">
    <source>
        <dbReference type="EMBL" id="CAK9014943.1"/>
    </source>
</evidence>
<reference evidence="2 3" key="1">
    <citation type="submission" date="2024-02" db="EMBL/GenBank/DDBJ databases">
        <authorList>
            <person name="Chen Y."/>
            <person name="Shah S."/>
            <person name="Dougan E. K."/>
            <person name="Thang M."/>
            <person name="Chan C."/>
        </authorList>
    </citation>
    <scope>NUCLEOTIDE SEQUENCE [LARGE SCALE GENOMIC DNA]</scope>
</reference>
<dbReference type="Proteomes" id="UP001642484">
    <property type="component" value="Unassembled WGS sequence"/>
</dbReference>
<organism evidence="2 3">
    <name type="scientific">Durusdinium trenchii</name>
    <dbReference type="NCBI Taxonomy" id="1381693"/>
    <lineage>
        <taxon>Eukaryota</taxon>
        <taxon>Sar</taxon>
        <taxon>Alveolata</taxon>
        <taxon>Dinophyceae</taxon>
        <taxon>Suessiales</taxon>
        <taxon>Symbiodiniaceae</taxon>
        <taxon>Durusdinium</taxon>
    </lineage>
</organism>
<protein>
    <submittedName>
        <fullName evidence="2">Uncharacterized protein</fullName>
    </submittedName>
</protein>
<evidence type="ECO:0000313" key="3">
    <source>
        <dbReference type="Proteomes" id="UP001642484"/>
    </source>
</evidence>
<comment type="caution">
    <text evidence="2">The sequence shown here is derived from an EMBL/GenBank/DDBJ whole genome shotgun (WGS) entry which is preliminary data.</text>
</comment>
<proteinExistence type="predicted"/>
<accession>A0ABP0JLA4</accession>
<sequence length="685" mass="76154">MFAASGRRSVPEHVVGHAPGHQNYCSYVVPATQAMSSRSIGGGPAPAQVTVRRAVSPKWVTVTPEGATSLGGVKGPLLSVRQPCRSADSRGRPSVSRSASAELPSGCKTPVIPGTPAIQTREVNSKRARTPDPVQAFQEGQQVVVAVSPVVAKRTIGGQSPQAPTRMIKSSGSCPGILPAVAEDEPYKVRHGDVDLNRLQWLENELEMFKGKMLEMRSAADTLSKEVRVSCRSPAPRGGDSLSTTDTSTPEEKVLESIKHVLREEECDRSQKGQKELMEEVRQLRQALRLESEARTQLSSKMEVVLTEKRANESIRSQLASVEKEQPDVRGEGMAAKQAQKAVKEFVQLRERFHQEMTEQKAEIGNAIGDLSRLIDRARCCGLSGEMEPSSELKESERQSIAARCSQLEVALKEEVASRKKDTEKLHKLLEEHQQCQMEAFQRFERGFTSQLQAAISEAREAKLKCAEEAQLWQRHLAEETKDREDTAMKILELLRKAVEDRMASDLKHWKQLFADQQAKIEEAAHGHDLGLAKFVEKYTKDLSELREEIKEVCWNLSQPAEGMTSVEIEELRTLMATERVAREQDVDRCMGSIQDLFEEQKRRGHEIQALEQRLKESEVALKSSPTSSTVSSRGQWLDLRQVLVEANRCSADKQLPLTCLSICLHRKLVNFVQPGTVSPGFGSS</sequence>
<name>A0ABP0JLA4_9DINO</name>
<feature type="region of interest" description="Disordered" evidence="1">
    <location>
        <begin position="83"/>
        <end position="115"/>
    </location>
</feature>
<feature type="region of interest" description="Disordered" evidence="1">
    <location>
        <begin position="229"/>
        <end position="253"/>
    </location>
</feature>